<dbReference type="RefSeq" id="WP_041847548.1">
    <property type="nucleotide sequence ID" value="NZ_JXLS01000031.1"/>
</dbReference>
<organism evidence="8 9">
    <name type="scientific">Caldibacillus thermoamylovorans</name>
    <dbReference type="NCBI Taxonomy" id="35841"/>
    <lineage>
        <taxon>Bacteria</taxon>
        <taxon>Bacillati</taxon>
        <taxon>Bacillota</taxon>
        <taxon>Bacilli</taxon>
        <taxon>Bacillales</taxon>
        <taxon>Bacillaceae</taxon>
        <taxon>Caldibacillus</taxon>
    </lineage>
</organism>
<dbReference type="PRINTS" id="PR00507">
    <property type="entry name" value="N12N6MTFRASE"/>
</dbReference>
<dbReference type="EMBL" id="JXLU01000006">
    <property type="protein sequence ID" value="KIO74292.1"/>
    <property type="molecule type" value="Genomic_DNA"/>
</dbReference>
<dbReference type="Pfam" id="PF07669">
    <property type="entry name" value="Eco57I"/>
    <property type="match status" value="1"/>
</dbReference>
<dbReference type="InterPro" id="IPR011639">
    <property type="entry name" value="MethylTrfase_TaqI-like_dom"/>
</dbReference>
<keyword evidence="4" id="KW-0949">S-adenosyl-L-methionine</keyword>
<evidence type="ECO:0000313" key="9">
    <source>
        <dbReference type="Proteomes" id="UP000032076"/>
    </source>
</evidence>
<dbReference type="NCBIfam" id="NF033452">
    <property type="entry name" value="BREX_1_MTaseX"/>
    <property type="match status" value="1"/>
</dbReference>
<dbReference type="InterPro" id="IPR047939">
    <property type="entry name" value="BREX_1_PglX"/>
</dbReference>
<comment type="catalytic activity">
    <reaction evidence="5">
        <text>a 2'-deoxyadenosine in DNA + S-adenosyl-L-methionine = an N(6)-methyl-2'-deoxyadenosine in DNA + S-adenosyl-L-homocysteine + H(+)</text>
        <dbReference type="Rhea" id="RHEA:15197"/>
        <dbReference type="Rhea" id="RHEA-COMP:12418"/>
        <dbReference type="Rhea" id="RHEA-COMP:12419"/>
        <dbReference type="ChEBI" id="CHEBI:15378"/>
        <dbReference type="ChEBI" id="CHEBI:57856"/>
        <dbReference type="ChEBI" id="CHEBI:59789"/>
        <dbReference type="ChEBI" id="CHEBI:90615"/>
        <dbReference type="ChEBI" id="CHEBI:90616"/>
        <dbReference type="EC" id="2.1.1.72"/>
    </reaction>
</comment>
<dbReference type="GO" id="GO:0009007">
    <property type="term" value="F:site-specific DNA-methyltransferase (adenine-specific) activity"/>
    <property type="evidence" value="ECO:0007669"/>
    <property type="project" value="UniProtKB-EC"/>
</dbReference>
<evidence type="ECO:0000313" key="8">
    <source>
        <dbReference type="EMBL" id="KIO74292.1"/>
    </source>
</evidence>
<name>A0ABD4ACD6_9BACI</name>
<keyword evidence="3" id="KW-0808">Transferase</keyword>
<dbReference type="InterPro" id="IPR029063">
    <property type="entry name" value="SAM-dependent_MTases_sf"/>
</dbReference>
<gene>
    <name evidence="8" type="ORF">B4167_1515</name>
</gene>
<dbReference type="PANTHER" id="PTHR33841">
    <property type="entry name" value="DNA METHYLTRANSFERASE YEEA-RELATED"/>
    <property type="match status" value="1"/>
</dbReference>
<evidence type="ECO:0000256" key="4">
    <source>
        <dbReference type="ARBA" id="ARBA00022691"/>
    </source>
</evidence>
<protein>
    <recommendedName>
        <fullName evidence="1">site-specific DNA-methyltransferase (adenine-specific)</fullName>
        <ecNumber evidence="1">2.1.1.72</ecNumber>
    </recommendedName>
</protein>
<reference evidence="8 9" key="1">
    <citation type="submission" date="2015-01" db="EMBL/GenBank/DDBJ databases">
        <title>Draft Genome Sequences of Four Bacillus thermoamylovorans Strains, Isolated From Food Products.</title>
        <authorList>
            <person name="Krawcyk A.O."/>
            <person name="Berendsen E.M."/>
            <person name="Eijlander R.T."/>
            <person name="de Jong A."/>
            <person name="Wells-Bennik M."/>
            <person name="Kuipers O.P."/>
        </authorList>
    </citation>
    <scope>NUCLEOTIDE SEQUENCE [LARGE SCALE GENOMIC DNA]</scope>
    <source>
        <strain evidence="8 9">B4167</strain>
    </source>
</reference>
<evidence type="ECO:0000256" key="1">
    <source>
        <dbReference type="ARBA" id="ARBA00011900"/>
    </source>
</evidence>
<evidence type="ECO:0000256" key="3">
    <source>
        <dbReference type="ARBA" id="ARBA00022679"/>
    </source>
</evidence>
<comment type="caution">
    <text evidence="8">The sequence shown here is derived from an EMBL/GenBank/DDBJ whole genome shotgun (WGS) entry which is preliminary data.</text>
</comment>
<dbReference type="Gene3D" id="3.40.50.150">
    <property type="entry name" value="Vaccinia Virus protein VP39"/>
    <property type="match status" value="1"/>
</dbReference>
<dbReference type="GO" id="GO:0032259">
    <property type="term" value="P:methylation"/>
    <property type="evidence" value="ECO:0007669"/>
    <property type="project" value="UniProtKB-KW"/>
</dbReference>
<dbReference type="EC" id="2.1.1.72" evidence="1"/>
<evidence type="ECO:0000256" key="5">
    <source>
        <dbReference type="ARBA" id="ARBA00047942"/>
    </source>
</evidence>
<keyword evidence="2" id="KW-0489">Methyltransferase</keyword>
<dbReference type="AlphaFoldDB" id="A0ABD4ACD6"/>
<dbReference type="SUPFAM" id="SSF53335">
    <property type="entry name" value="S-adenosyl-L-methionine-dependent methyltransferases"/>
    <property type="match status" value="1"/>
</dbReference>
<dbReference type="InterPro" id="IPR050953">
    <property type="entry name" value="N4_N6_ade-DNA_methylase"/>
</dbReference>
<evidence type="ECO:0000256" key="2">
    <source>
        <dbReference type="ARBA" id="ARBA00022603"/>
    </source>
</evidence>
<dbReference type="Proteomes" id="UP000032076">
    <property type="component" value="Unassembled WGS sequence"/>
</dbReference>
<accession>A0ABD4ACD6</accession>
<proteinExistence type="predicted"/>
<feature type="domain" description="Type II methyltransferase M.TaqI-like" evidence="7">
    <location>
        <begin position="346"/>
        <end position="573"/>
    </location>
</feature>
<evidence type="ECO:0000256" key="6">
    <source>
        <dbReference type="SAM" id="Coils"/>
    </source>
</evidence>
<dbReference type="PANTHER" id="PTHR33841:SF1">
    <property type="entry name" value="DNA METHYLTRANSFERASE A"/>
    <property type="match status" value="1"/>
</dbReference>
<evidence type="ECO:0000259" key="7">
    <source>
        <dbReference type="Pfam" id="PF07669"/>
    </source>
</evidence>
<sequence>MNKTALKNFATKARRELLEKVELQARKIGITRDSIQKANVESSDAIYIDGRQLSDIERKQRNKLIARIEEIGFDQVMEETAYTWFNRFIALRFMEVNDYLPTKIRVLSSSNPASSEPDMMKEALSLDLDIDKEYVYELKLNNKTDELFKYLIKVHCNDLNRYMPFMFETIEDYTEILFPEGLLGTDSFIREMTNTEIIPEEDWKKVEIIGWLYQYYIAEENERVIQAKKRYKKEEIPFATQLFTPEWIVRYMVQNSLGRYWIESYPEHRDLIENWEFYLENPNPESDWEEKLKPYINKELRVEDIKCFDPAMGSGHILVYMFDVLYEIYQKCGYFEREIPRLIIENNLYGLDIDDRAYQLACFSVVMKALQYNRRFLRSIERDGLKLNLAAIQETNNLTHEDITYLAGELLGEKLEKMKQFINQFKDAKAIGSLIKIVEFDIEFLTERLKTIEMEDSNLFELERKDRILPLFRKLIKQATIMSRKYDIFVTNPPYAGRRYLTKEITDYIDEHYEDVKSDLFSSFIDYSFSATKENGQIGFMTPFVWMFISSYEKLRKKMIKERNISSLVQLEYSGFDGATVPICTFTLRNYNSGTSGEYVRLSDFRGAENQPIKTLEAVQNPFVHYRYTFNQENYNKIPGSPIAYWISEKYINIFLKGKKLKSIGDTRQGMATSDNNRFLRLWHEVSQEKMGIGYSNSVQAKNSKKKWFPYNKGGEFRKWYGNIDYVINYENDGYEVKEYAKKLYKTPTRTIKSISEYFKKCVSWSKVSSGDIAFRFYPQGFIFDVAGCCIFFEEEKYLNYLLGFLNTKVNKKLLEVISPTLNYEAGHIATLPIIFNDSRLSIINQIVVDNIEISKKDWDFFENSWDFTKHPLLLFPSNKISSSFEEWQQFSEERFNQVKENEEELNRIFIEIYGLQDELTPDVADEDVTVRKADLERDIKSFISYAIGCAFGRYSLDEEGLIYAGGEFDPTRYQTFPADQDNILPILPDAYFDDDIVFRFIKFVEVIYGQETLEENLDFIADVLGRKKNETSRETIRRYFVNDFYKDHVQTYKKRPIYWLFTSGKEKAFNCLIYMHRYDKTTLSRIRTDYLHEVQNRYEARKQDLINIIEGDSTSKEIRDAKKELKSIEKKIDELIAYDEKLHHMADQQIEIDLDDGVKVNYEKFKGLVAKL</sequence>
<keyword evidence="6" id="KW-0175">Coiled coil</keyword>
<feature type="coiled-coil region" evidence="6">
    <location>
        <begin position="1112"/>
        <end position="1139"/>
    </location>
</feature>